<dbReference type="CDD" id="cd08161">
    <property type="entry name" value="SET"/>
    <property type="match status" value="1"/>
</dbReference>
<dbReference type="AlphaFoldDB" id="A0AAV9UCJ9"/>
<dbReference type="InterPro" id="IPR011990">
    <property type="entry name" value="TPR-like_helical_dom_sf"/>
</dbReference>
<dbReference type="SUPFAM" id="SSF82199">
    <property type="entry name" value="SET domain"/>
    <property type="match status" value="1"/>
</dbReference>
<evidence type="ECO:0000259" key="3">
    <source>
        <dbReference type="PROSITE" id="PS50280"/>
    </source>
</evidence>
<dbReference type="PANTHER" id="PTHR47643">
    <property type="entry name" value="TPR DOMAIN PROTEIN (AFU_ORTHOLOGUE AFUA_5G12710)"/>
    <property type="match status" value="1"/>
</dbReference>
<dbReference type="InterPro" id="IPR046341">
    <property type="entry name" value="SET_dom_sf"/>
</dbReference>
<dbReference type="CDD" id="cd20071">
    <property type="entry name" value="SET_SMYD"/>
    <property type="match status" value="1"/>
</dbReference>
<sequence length="987" mass="110747">MPSTNGSSYLLRGTRASPSMSSLLHSVTLLRLRDFIVSLSHRQRNLSLILYGFSIIINLLVLLNSVSRSSWDLPSLFKTLTSKDIFTMAPWLPSRRRPTNAQRRFRIFKREATSNLIVGVSNLIDRMAIAIMPRSRFTNLDFNNPPVVHTVTRPMAMTEPDIPSDNSNADGPSDGENENPNAQDVDADEEFFVDIAEQSPPPRAFPNNNHLNRYFAELPASNQDPVFASSIYSIRQELEPYPPSTANPLTTARLADLQPDGRNAGVCLVVKAVLPPKHLDAVHLLVEDDVGQWQILHIFDFPYTQHAEDRVSAGQLMIIKEPYCYVAYDGVQAIRVDHATDILYVMQDHPLVPVHWQRNDVQGVGVLPRLLKWDGEIRMKWKKFHQAIDCLSLGIKLAEELEPTEPSPGREVTALYKKQIVQLRVGAYFSAGFYDLSLADANTILATAAKFDEKAAWYKANCLLKLRQYDEAKQLLLSIMQSRDRYKFKECSRLLLQIRSNVSQITGMYNMRAILDKCGSGKPGDELSTAADYVTGIRVKKSQVHGYGIFTTKDIKVGELIFAAKAFATVSGAQNTALDVRDCHGNFAKRVYGQKLVAKIIEKMYCEPRSSPLICKIHSDKIFTGTLRDEQGMALVDSFYIDDIVEQNAVQHDSLPAPISDRCAIIDPTLFPNPPSTPTDPAPPVPDGFRDPNLRTHASFWIPASFINHSCIPNAHRTIFGDMLFLIAATDIPRGSEVFINYLGDAYAPRNDRRQHIQDTLNFTCTCPRCTFEAEHKPYFRHRQKFPDTVKDLLAGRLTSQLPSQLAGVRACLSTLHTHHADNPHYDLPQFDVAYTLMAEEHLRRAVEGDNDGLTTLGITTISAGELTAYANMRLALNIIRALGGEYEFTTEDVVIHRVGFVCNWLLEAYILATVASARFYGGAFWSLRGTAGVVYRVVRGEDVTFEEVLWERVVQGVGELTEGDMLTMEGMYAMLREWGMEKTELV</sequence>
<dbReference type="SUPFAM" id="SSF48452">
    <property type="entry name" value="TPR-like"/>
    <property type="match status" value="1"/>
</dbReference>
<dbReference type="EMBL" id="JAVHNQ010000010">
    <property type="protein sequence ID" value="KAK6337926.1"/>
    <property type="molecule type" value="Genomic_DNA"/>
</dbReference>
<keyword evidence="2" id="KW-0812">Transmembrane</keyword>
<dbReference type="PROSITE" id="PS50280">
    <property type="entry name" value="SET"/>
    <property type="match status" value="1"/>
</dbReference>
<evidence type="ECO:0000256" key="1">
    <source>
        <dbReference type="SAM" id="MobiDB-lite"/>
    </source>
</evidence>
<accession>A0AAV9UCJ9</accession>
<keyword evidence="2" id="KW-1133">Transmembrane helix</keyword>
<name>A0AAV9UCJ9_9PEZI</name>
<proteinExistence type="predicted"/>
<dbReference type="InterPro" id="IPR053209">
    <property type="entry name" value="Gramillin-biosynth_MTr"/>
</dbReference>
<dbReference type="Pfam" id="PF00856">
    <property type="entry name" value="SET"/>
    <property type="match status" value="1"/>
</dbReference>
<dbReference type="Proteomes" id="UP001375240">
    <property type="component" value="Unassembled WGS sequence"/>
</dbReference>
<feature type="region of interest" description="Disordered" evidence="1">
    <location>
        <begin position="157"/>
        <end position="183"/>
    </location>
</feature>
<dbReference type="Gene3D" id="1.25.40.10">
    <property type="entry name" value="Tetratricopeptide repeat domain"/>
    <property type="match status" value="1"/>
</dbReference>
<evidence type="ECO:0000313" key="4">
    <source>
        <dbReference type="EMBL" id="KAK6337926.1"/>
    </source>
</evidence>
<evidence type="ECO:0000313" key="5">
    <source>
        <dbReference type="Proteomes" id="UP001375240"/>
    </source>
</evidence>
<dbReference type="SMART" id="SM00317">
    <property type="entry name" value="SET"/>
    <property type="match status" value="1"/>
</dbReference>
<keyword evidence="5" id="KW-1185">Reference proteome</keyword>
<dbReference type="Gene3D" id="2.170.270.10">
    <property type="entry name" value="SET domain"/>
    <property type="match status" value="1"/>
</dbReference>
<keyword evidence="2" id="KW-0472">Membrane</keyword>
<dbReference type="InterPro" id="IPR001214">
    <property type="entry name" value="SET_dom"/>
</dbReference>
<evidence type="ECO:0000256" key="2">
    <source>
        <dbReference type="SAM" id="Phobius"/>
    </source>
</evidence>
<organism evidence="4 5">
    <name type="scientific">Orbilia brochopaga</name>
    <dbReference type="NCBI Taxonomy" id="3140254"/>
    <lineage>
        <taxon>Eukaryota</taxon>
        <taxon>Fungi</taxon>
        <taxon>Dikarya</taxon>
        <taxon>Ascomycota</taxon>
        <taxon>Pezizomycotina</taxon>
        <taxon>Orbiliomycetes</taxon>
        <taxon>Orbiliales</taxon>
        <taxon>Orbiliaceae</taxon>
        <taxon>Orbilia</taxon>
    </lineage>
</organism>
<gene>
    <name evidence="4" type="ORF">TWF696_001402</name>
</gene>
<comment type="caution">
    <text evidence="4">The sequence shown here is derived from an EMBL/GenBank/DDBJ whole genome shotgun (WGS) entry which is preliminary data.</text>
</comment>
<feature type="domain" description="SET" evidence="3">
    <location>
        <begin position="535"/>
        <end position="743"/>
    </location>
</feature>
<reference evidence="4 5" key="1">
    <citation type="submission" date="2019-10" db="EMBL/GenBank/DDBJ databases">
        <authorList>
            <person name="Palmer J.M."/>
        </authorList>
    </citation>
    <scope>NUCLEOTIDE SEQUENCE [LARGE SCALE GENOMIC DNA]</scope>
    <source>
        <strain evidence="4 5">TWF696</strain>
    </source>
</reference>
<feature type="transmembrane region" description="Helical" evidence="2">
    <location>
        <begin position="48"/>
        <end position="66"/>
    </location>
</feature>
<protein>
    <recommendedName>
        <fullName evidence="3">SET domain-containing protein</fullName>
    </recommendedName>
</protein>
<dbReference type="PANTHER" id="PTHR47643:SF2">
    <property type="entry name" value="TPR DOMAIN PROTEIN (AFU_ORTHOLOGUE AFUA_5G12710)"/>
    <property type="match status" value="1"/>
</dbReference>